<dbReference type="PROSITE" id="PS00214">
    <property type="entry name" value="FABP"/>
    <property type="match status" value="1"/>
</dbReference>
<accession>A0A218UF09</accession>
<gene>
    <name evidence="7" type="primary">FABP6</name>
    <name evidence="7" type="ORF">RLOC_00014244</name>
</gene>
<dbReference type="Pfam" id="PF14651">
    <property type="entry name" value="Lipocalin_7"/>
    <property type="match status" value="1"/>
</dbReference>
<dbReference type="InterPro" id="IPR000463">
    <property type="entry name" value="Fatty_acid-bd"/>
</dbReference>
<evidence type="ECO:0000256" key="3">
    <source>
        <dbReference type="ARBA" id="ARBA00022448"/>
    </source>
</evidence>
<proteinExistence type="inferred from homology"/>
<evidence type="ECO:0000256" key="1">
    <source>
        <dbReference type="ARBA" id="ARBA00004496"/>
    </source>
</evidence>
<evidence type="ECO:0000256" key="5">
    <source>
        <dbReference type="ARBA" id="ARBA00023121"/>
    </source>
</evidence>
<name>A0A218UF09_9PASE</name>
<evidence type="ECO:0000313" key="8">
    <source>
        <dbReference type="Proteomes" id="UP000197619"/>
    </source>
</evidence>
<comment type="subcellular location">
    <subcellularLocation>
        <location evidence="1">Cytoplasm</location>
    </subcellularLocation>
</comment>
<evidence type="ECO:0000256" key="2">
    <source>
        <dbReference type="ARBA" id="ARBA00008390"/>
    </source>
</evidence>
<comment type="caution">
    <text evidence="7">The sequence shown here is derived from an EMBL/GenBank/DDBJ whole genome shotgun (WGS) entry which is preliminary data.</text>
</comment>
<keyword evidence="3" id="KW-0813">Transport</keyword>
<dbReference type="PRINTS" id="PR00178">
    <property type="entry name" value="FATTYACIDBP"/>
</dbReference>
<organism evidence="7 8">
    <name type="scientific">Lonchura striata</name>
    <name type="common">white-rumped munia</name>
    <dbReference type="NCBI Taxonomy" id="40157"/>
    <lineage>
        <taxon>Eukaryota</taxon>
        <taxon>Metazoa</taxon>
        <taxon>Chordata</taxon>
        <taxon>Craniata</taxon>
        <taxon>Vertebrata</taxon>
        <taxon>Euteleostomi</taxon>
        <taxon>Archelosauria</taxon>
        <taxon>Archosauria</taxon>
        <taxon>Dinosauria</taxon>
        <taxon>Saurischia</taxon>
        <taxon>Theropoda</taxon>
        <taxon>Coelurosauria</taxon>
        <taxon>Aves</taxon>
        <taxon>Neognathae</taxon>
        <taxon>Neoaves</taxon>
        <taxon>Telluraves</taxon>
        <taxon>Australaves</taxon>
        <taxon>Passeriformes</taxon>
        <taxon>Passeroidea</taxon>
        <taxon>Estrildidae</taxon>
        <taxon>Estrildinae</taxon>
        <taxon>Lonchura</taxon>
    </lineage>
</organism>
<dbReference type="AlphaFoldDB" id="A0A218UF09"/>
<evidence type="ECO:0000313" key="7">
    <source>
        <dbReference type="EMBL" id="OWK52246.1"/>
    </source>
</evidence>
<reference evidence="7 8" key="1">
    <citation type="submission" date="2017-05" db="EMBL/GenBank/DDBJ databases">
        <title>Genome of assembly of the Bengalese finch, Lonchura striata domestica.</title>
        <authorList>
            <person name="Colquitt B.M."/>
            <person name="Brainard M.S."/>
        </authorList>
    </citation>
    <scope>NUCLEOTIDE SEQUENCE [LARGE SCALE GENOMIC DNA]</scope>
    <source>
        <strain evidence="7">White83orange57</strain>
    </source>
</reference>
<evidence type="ECO:0000259" key="6">
    <source>
        <dbReference type="PROSITE" id="PS00214"/>
    </source>
</evidence>
<dbReference type="InterPro" id="IPR012674">
    <property type="entry name" value="Calycin"/>
</dbReference>
<dbReference type="GO" id="GO:0005737">
    <property type="term" value="C:cytoplasm"/>
    <property type="evidence" value="ECO:0007669"/>
    <property type="project" value="UniProtKB-SubCell"/>
</dbReference>
<dbReference type="InterPro" id="IPR031259">
    <property type="entry name" value="ILBP"/>
</dbReference>
<feature type="domain" description="Cytosolic fatty-acid binding proteins" evidence="6">
    <location>
        <begin position="187"/>
        <end position="204"/>
    </location>
</feature>
<dbReference type="Gene3D" id="2.40.128.20">
    <property type="match status" value="1"/>
</dbReference>
<dbReference type="EMBL" id="MUZQ01000361">
    <property type="protein sequence ID" value="OWK52246.1"/>
    <property type="molecule type" value="Genomic_DNA"/>
</dbReference>
<comment type="similarity">
    <text evidence="2">Belongs to the calycin superfamily. Fatty-acid binding protein (FABP) family.</text>
</comment>
<keyword evidence="5" id="KW-0446">Lipid-binding</keyword>
<sequence>MGIIPGARTDGEAKLSCGLFYVCSQALFTSRVPNWINLWSAQAQPEFLSELTCKSQHGPFQVTSFGKVRSIFNFSSQDMSCSFGPGIPKAGFSSTELALDGAVAQHRSTSPLEQGQALGCATCGAWQDWAAFLIQFDLCPKVPVVLLCQWNCPLQVLREQESLWPEFMALLPKVVQAHPKGTMAFSGKYEFEGDENYDAFVQKIGLPSDKVEMGRNCKIVTEVVQNGNDFTWTQHFPGGRTTTNTFTVGKEADMETMGGKKFKATVKMEDGKLVADFPNYRHTAEICGGKLVEISTSSGVVYKRTSKKIA</sequence>
<protein>
    <submittedName>
        <fullName evidence="7">Gastrotropin</fullName>
    </submittedName>
</protein>
<dbReference type="CDD" id="cd19446">
    <property type="entry name" value="FABP6"/>
    <property type="match status" value="1"/>
</dbReference>
<dbReference type="SUPFAM" id="SSF50814">
    <property type="entry name" value="Lipocalins"/>
    <property type="match status" value="1"/>
</dbReference>
<dbReference type="GO" id="GO:0008289">
    <property type="term" value="F:lipid binding"/>
    <property type="evidence" value="ECO:0007669"/>
    <property type="project" value="UniProtKB-KW"/>
</dbReference>
<dbReference type="PANTHER" id="PTHR11955">
    <property type="entry name" value="FATTY ACID BINDING PROTEIN"/>
    <property type="match status" value="1"/>
</dbReference>
<keyword evidence="4" id="KW-0963">Cytoplasm</keyword>
<dbReference type="STRING" id="299123.ENSLSDP00000005564"/>
<dbReference type="FunFam" id="2.40.128.20:FF:000006">
    <property type="entry name" value="Fatty acid-binding protein, liver"/>
    <property type="match status" value="1"/>
</dbReference>
<keyword evidence="8" id="KW-1185">Reference proteome</keyword>
<dbReference type="Proteomes" id="UP000197619">
    <property type="component" value="Unassembled WGS sequence"/>
</dbReference>
<evidence type="ECO:0000256" key="4">
    <source>
        <dbReference type="ARBA" id="ARBA00022490"/>
    </source>
</evidence>